<dbReference type="Proteomes" id="UP000529946">
    <property type="component" value="Unassembled WGS sequence"/>
</dbReference>
<feature type="compositionally biased region" description="Polar residues" evidence="1">
    <location>
        <begin position="504"/>
        <end position="516"/>
    </location>
</feature>
<dbReference type="SUPFAM" id="SSF48452">
    <property type="entry name" value="TPR-like"/>
    <property type="match status" value="1"/>
</dbReference>
<organism evidence="3 4">
    <name type="scientific">Brevundimonas lenta</name>
    <dbReference type="NCBI Taxonomy" id="424796"/>
    <lineage>
        <taxon>Bacteria</taxon>
        <taxon>Pseudomonadati</taxon>
        <taxon>Pseudomonadota</taxon>
        <taxon>Alphaproteobacteria</taxon>
        <taxon>Caulobacterales</taxon>
        <taxon>Caulobacteraceae</taxon>
        <taxon>Brevundimonas</taxon>
    </lineage>
</organism>
<protein>
    <recommendedName>
        <fullName evidence="5">DUF1570 domain-containing protein</fullName>
    </recommendedName>
</protein>
<feature type="signal peptide" evidence="2">
    <location>
        <begin position="1"/>
        <end position="27"/>
    </location>
</feature>
<dbReference type="EMBL" id="JACIDM010000003">
    <property type="protein sequence ID" value="MBB4084045.1"/>
    <property type="molecule type" value="Genomic_DNA"/>
</dbReference>
<sequence length="527" mass="58217">MNLTTIVKAVAMSIMAATMLAAGPARAEWLKAESRNFVIYSQGTESSLRRYARTLELYDYILRAGMGMPLDAPPARQLPIFLVHGRNGLLEIHPGSPPHAAGTYFPASEGIFAAAFSDREMDFLLHEYFHHFSFQNGTAAQLPGWLVEGLAEYFMTAEVRGNTVRIGNYNANRADWLLNANWLPLEELLSKRPREITRTGHRDTYYPVAWLMTHWFMSDDTRRGQLGAYEQAVSGGADPVDAMESATGMTLAEIRSALRSYMRGSLQIRIYEINRPEPEITVTRLPESADDLLLLGQRLKVGVPEDQRAATAALVRQRAARHPDDPFAMLQLGHAELHFGEPEAGEAVLLRLLEIEPTNVEALQLLASRHMRLAAGDPENGETHMRRARGYLGRAYSANNEQYYTLYMLAQTREGGPGYPNENDLLTWHLAYERAPQLTGIRLGYASALMEAEEYGTAIALLEPLANAPHGGGSSDAAQELLERARAGAAPFTRDERDAVEEAASTSPTQPDQDASQPAEPEPAEGT</sequence>
<name>A0A7W6NQ26_9CAUL</name>
<keyword evidence="4" id="KW-1185">Reference proteome</keyword>
<comment type="caution">
    <text evidence="3">The sequence shown here is derived from an EMBL/GenBank/DDBJ whole genome shotgun (WGS) entry which is preliminary data.</text>
</comment>
<keyword evidence="2" id="KW-0732">Signal</keyword>
<evidence type="ECO:0008006" key="5">
    <source>
        <dbReference type="Google" id="ProtNLM"/>
    </source>
</evidence>
<feature type="chain" id="PRO_5031545674" description="DUF1570 domain-containing protein" evidence="2">
    <location>
        <begin position="28"/>
        <end position="527"/>
    </location>
</feature>
<evidence type="ECO:0000313" key="4">
    <source>
        <dbReference type="Proteomes" id="UP000529946"/>
    </source>
</evidence>
<gene>
    <name evidence="3" type="ORF">GGR12_002933</name>
</gene>
<accession>A0A7W6NQ26</accession>
<dbReference type="Gene3D" id="1.25.40.10">
    <property type="entry name" value="Tetratricopeptide repeat domain"/>
    <property type="match status" value="1"/>
</dbReference>
<evidence type="ECO:0000256" key="1">
    <source>
        <dbReference type="SAM" id="MobiDB-lite"/>
    </source>
</evidence>
<feature type="region of interest" description="Disordered" evidence="1">
    <location>
        <begin position="470"/>
        <end position="527"/>
    </location>
</feature>
<evidence type="ECO:0000256" key="2">
    <source>
        <dbReference type="SAM" id="SignalP"/>
    </source>
</evidence>
<reference evidence="3 4" key="1">
    <citation type="submission" date="2020-08" db="EMBL/GenBank/DDBJ databases">
        <title>Genomic Encyclopedia of Type Strains, Phase IV (KMG-IV): sequencing the most valuable type-strain genomes for metagenomic binning, comparative biology and taxonomic classification.</title>
        <authorList>
            <person name="Goeker M."/>
        </authorList>
    </citation>
    <scope>NUCLEOTIDE SEQUENCE [LARGE SCALE GENOMIC DNA]</scope>
    <source>
        <strain evidence="3 4">DSM 23960</strain>
    </source>
</reference>
<dbReference type="AlphaFoldDB" id="A0A7W6NQ26"/>
<dbReference type="InterPro" id="IPR011990">
    <property type="entry name" value="TPR-like_helical_dom_sf"/>
</dbReference>
<dbReference type="RefSeq" id="WP_183205167.1">
    <property type="nucleotide sequence ID" value="NZ_BAAAER010000003.1"/>
</dbReference>
<evidence type="ECO:0000313" key="3">
    <source>
        <dbReference type="EMBL" id="MBB4084045.1"/>
    </source>
</evidence>
<proteinExistence type="predicted"/>